<dbReference type="InterPro" id="IPR015797">
    <property type="entry name" value="NUDIX_hydrolase-like_dom_sf"/>
</dbReference>
<dbReference type="PROSITE" id="PS51462">
    <property type="entry name" value="NUDIX"/>
    <property type="match status" value="1"/>
</dbReference>
<reference evidence="8 9" key="1">
    <citation type="submission" date="2011-04" db="EMBL/GenBank/DDBJ databases">
        <authorList>
            <person name="Harkins D.M."/>
            <person name="Madupu R."/>
            <person name="Durkin A.S."/>
            <person name="Torralba M."/>
            <person name="Methe B."/>
            <person name="Sutton G.G."/>
            <person name="Nelson K.E."/>
        </authorList>
    </citation>
    <scope>NUCLEOTIDE SEQUENCE [LARGE SCALE GENOMIC DNA]</scope>
    <source>
        <strain evidence="8 9">UPII 199-6</strain>
    </source>
</reference>
<feature type="domain" description="Nudix hydrolase" evidence="7">
    <location>
        <begin position="20"/>
        <end position="153"/>
    </location>
</feature>
<dbReference type="CDD" id="cd03426">
    <property type="entry name" value="NUDIX_CoAse_Nudt7"/>
    <property type="match status" value="1"/>
</dbReference>
<evidence type="ECO:0000256" key="3">
    <source>
        <dbReference type="ARBA" id="ARBA00022723"/>
    </source>
</evidence>
<keyword evidence="4 8" id="KW-0378">Hydrolase</keyword>
<dbReference type="GO" id="GO:0016787">
    <property type="term" value="F:hydrolase activity"/>
    <property type="evidence" value="ECO:0007669"/>
    <property type="project" value="UniProtKB-KW"/>
</dbReference>
<keyword evidence="5" id="KW-0460">Magnesium</keyword>
<evidence type="ECO:0000256" key="2">
    <source>
        <dbReference type="ARBA" id="ARBA00001946"/>
    </source>
</evidence>
<proteinExistence type="predicted"/>
<evidence type="ECO:0000256" key="5">
    <source>
        <dbReference type="ARBA" id="ARBA00022842"/>
    </source>
</evidence>
<organism evidence="8 9">
    <name type="scientific">Megasphaera lornae</name>
    <dbReference type="NCBI Taxonomy" id="1000568"/>
    <lineage>
        <taxon>Bacteria</taxon>
        <taxon>Bacillati</taxon>
        <taxon>Bacillota</taxon>
        <taxon>Negativicutes</taxon>
        <taxon>Veillonellales</taxon>
        <taxon>Veillonellaceae</taxon>
        <taxon>Megasphaera</taxon>
    </lineage>
</organism>
<evidence type="ECO:0000259" key="7">
    <source>
        <dbReference type="PROSITE" id="PS51462"/>
    </source>
</evidence>
<comment type="cofactor">
    <cofactor evidence="1">
        <name>Mn(2+)</name>
        <dbReference type="ChEBI" id="CHEBI:29035"/>
    </cofactor>
</comment>
<evidence type="ECO:0000256" key="1">
    <source>
        <dbReference type="ARBA" id="ARBA00001936"/>
    </source>
</evidence>
<dbReference type="InterPro" id="IPR045121">
    <property type="entry name" value="CoAse"/>
</dbReference>
<dbReference type="Pfam" id="PF00293">
    <property type="entry name" value="NUDIX"/>
    <property type="match status" value="1"/>
</dbReference>
<evidence type="ECO:0000313" key="8">
    <source>
        <dbReference type="EMBL" id="EGL42051.1"/>
    </source>
</evidence>
<evidence type="ECO:0000256" key="4">
    <source>
        <dbReference type="ARBA" id="ARBA00022801"/>
    </source>
</evidence>
<gene>
    <name evidence="8" type="ORF">HMPREF1039_0181</name>
</gene>
<sequence>MNGYTSWPVRAVRQNSCLQTEDCAVLVPLLYDRETTEEQVLLEVRSAGLRRQPKEICFPGGHIEAADSSPWAAAMRETAEELGIDAAGIHYIGALDYVESPIGVRVYPFAARLDTRRWRPARAEVDHVFTIPLSFLQKQTPEIAYFQLQGRPLSPSLITMGVPENWRPRTTYEVKIFTYKNYKIWGITAQILDNFLGIRAIIQT</sequence>
<dbReference type="Proteomes" id="UP000004018">
    <property type="component" value="Unassembled WGS sequence"/>
</dbReference>
<dbReference type="PANTHER" id="PTHR12992:SF11">
    <property type="entry name" value="MITOCHONDRIAL COENZYME A DIPHOSPHATASE NUDT8"/>
    <property type="match status" value="1"/>
</dbReference>
<dbReference type="Gene3D" id="3.90.79.10">
    <property type="entry name" value="Nucleoside Triphosphate Pyrophosphohydrolase"/>
    <property type="match status" value="1"/>
</dbReference>
<accession>A0ABN0D2D8</accession>
<comment type="cofactor">
    <cofactor evidence="2">
        <name>Mg(2+)</name>
        <dbReference type="ChEBI" id="CHEBI:18420"/>
    </cofactor>
</comment>
<name>A0ABN0D2D8_9FIRM</name>
<keyword evidence="3" id="KW-0479">Metal-binding</keyword>
<dbReference type="InterPro" id="IPR000086">
    <property type="entry name" value="NUDIX_hydrolase_dom"/>
</dbReference>
<protein>
    <submittedName>
        <fullName evidence="8">Hydrolase, NUDIX family</fullName>
    </submittedName>
</protein>
<keyword evidence="6" id="KW-0464">Manganese</keyword>
<dbReference type="RefSeq" id="WP_007390512.1">
    <property type="nucleotide sequence ID" value="NZ_AFIJ01000007.1"/>
</dbReference>
<comment type="caution">
    <text evidence="8">The sequence shown here is derived from an EMBL/GenBank/DDBJ whole genome shotgun (WGS) entry which is preliminary data.</text>
</comment>
<dbReference type="PANTHER" id="PTHR12992">
    <property type="entry name" value="NUDIX HYDROLASE"/>
    <property type="match status" value="1"/>
</dbReference>
<dbReference type="EMBL" id="AFIJ01000007">
    <property type="protein sequence ID" value="EGL42051.1"/>
    <property type="molecule type" value="Genomic_DNA"/>
</dbReference>
<dbReference type="SUPFAM" id="SSF55811">
    <property type="entry name" value="Nudix"/>
    <property type="match status" value="1"/>
</dbReference>
<evidence type="ECO:0000313" key="9">
    <source>
        <dbReference type="Proteomes" id="UP000004018"/>
    </source>
</evidence>
<evidence type="ECO:0000256" key="6">
    <source>
        <dbReference type="ARBA" id="ARBA00023211"/>
    </source>
</evidence>
<keyword evidence="9" id="KW-1185">Reference proteome</keyword>